<evidence type="ECO:0000259" key="11">
    <source>
        <dbReference type="Pfam" id="PF23185"/>
    </source>
</evidence>
<dbReference type="PANTHER" id="PTHR14885:SF1">
    <property type="entry name" value="CILIA- AND FLAGELLA-ASSOCIATED PROTEIN 43"/>
    <property type="match status" value="1"/>
</dbReference>
<dbReference type="InterPro" id="IPR011047">
    <property type="entry name" value="Quinoprotein_ADH-like_sf"/>
</dbReference>
<dbReference type="VEuPathDB" id="TriTrypDB:LpyrH10_29_1510"/>
<dbReference type="GO" id="GO:0005930">
    <property type="term" value="C:axoneme"/>
    <property type="evidence" value="ECO:0007669"/>
    <property type="project" value="TreeGrafter"/>
</dbReference>
<keyword evidence="5" id="KW-0677">Repeat</keyword>
<dbReference type="EMBL" id="LGTL01000029">
    <property type="protein sequence ID" value="KPA74617.1"/>
    <property type="molecule type" value="Genomic_DNA"/>
</dbReference>
<dbReference type="RefSeq" id="XP_015653056.1">
    <property type="nucleotide sequence ID" value="XM_015808603.1"/>
</dbReference>
<dbReference type="Pfam" id="PF25828">
    <property type="entry name" value="CC_Cfap43"/>
    <property type="match status" value="2"/>
</dbReference>
<evidence type="ECO:0000256" key="3">
    <source>
        <dbReference type="ARBA" id="ARBA00022490"/>
    </source>
</evidence>
<dbReference type="Pfam" id="PF23185">
    <property type="entry name" value="CFAP43_N"/>
    <property type="match status" value="1"/>
</dbReference>
<evidence type="ECO:0000256" key="7">
    <source>
        <dbReference type="ARBA" id="ARBA00023212"/>
    </source>
</evidence>
<dbReference type="GO" id="GO:0060271">
    <property type="term" value="P:cilium assembly"/>
    <property type="evidence" value="ECO:0007669"/>
    <property type="project" value="TreeGrafter"/>
</dbReference>
<keyword evidence="7" id="KW-0206">Cytoskeleton</keyword>
<feature type="domain" description="Cfap43 N-terminal" evidence="11">
    <location>
        <begin position="11"/>
        <end position="128"/>
    </location>
</feature>
<evidence type="ECO:0000256" key="9">
    <source>
        <dbReference type="SAM" id="Coils"/>
    </source>
</evidence>
<dbReference type="Pfam" id="PF23184">
    <property type="entry name" value="WD40_CFAP43"/>
    <property type="match status" value="1"/>
</dbReference>
<accession>A0A0M9FRN4</accession>
<keyword evidence="4" id="KW-0853">WD repeat</keyword>
<evidence type="ECO:0000313" key="13">
    <source>
        <dbReference type="Proteomes" id="UP000037923"/>
    </source>
</evidence>
<reference evidence="12 13" key="1">
    <citation type="submission" date="2015-07" db="EMBL/GenBank/DDBJ databases">
        <title>High-quality genome of monoxenous trypanosomatid Leptomonas pyrrhocoris.</title>
        <authorList>
            <person name="Flegontov P."/>
            <person name="Butenko A."/>
            <person name="Firsov S."/>
            <person name="Vlcek C."/>
            <person name="Logacheva M.D."/>
            <person name="Field M."/>
            <person name="Filatov D."/>
            <person name="Flegontova O."/>
            <person name="Gerasimov E."/>
            <person name="Jackson A.P."/>
            <person name="Kelly S."/>
            <person name="Opperdoes F."/>
            <person name="O'Reilly A."/>
            <person name="Votypka J."/>
            <person name="Yurchenko V."/>
            <person name="Lukes J."/>
        </authorList>
    </citation>
    <scope>NUCLEOTIDE SEQUENCE [LARGE SCALE GENOMIC DNA]</scope>
    <source>
        <strain evidence="12">H10</strain>
    </source>
</reference>
<evidence type="ECO:0000256" key="5">
    <source>
        <dbReference type="ARBA" id="ARBA00022737"/>
    </source>
</evidence>
<dbReference type="OrthoDB" id="64353at2759"/>
<feature type="coiled-coil region" evidence="9">
    <location>
        <begin position="986"/>
        <end position="1059"/>
    </location>
</feature>
<keyword evidence="3" id="KW-0963">Cytoplasm</keyword>
<organism evidence="12 13">
    <name type="scientific">Leptomonas pyrrhocoris</name>
    <name type="common">Firebug parasite</name>
    <dbReference type="NCBI Taxonomy" id="157538"/>
    <lineage>
        <taxon>Eukaryota</taxon>
        <taxon>Discoba</taxon>
        <taxon>Euglenozoa</taxon>
        <taxon>Kinetoplastea</taxon>
        <taxon>Metakinetoplastina</taxon>
        <taxon>Trypanosomatida</taxon>
        <taxon>Trypanosomatidae</taxon>
        <taxon>Leishmaniinae</taxon>
        <taxon>Leptomonas</taxon>
    </lineage>
</organism>
<keyword evidence="8" id="KW-0966">Cell projection</keyword>
<feature type="coiled-coil region" evidence="9">
    <location>
        <begin position="1433"/>
        <end position="1460"/>
    </location>
</feature>
<keyword evidence="13" id="KW-1185">Reference proteome</keyword>
<evidence type="ECO:0000256" key="8">
    <source>
        <dbReference type="ARBA" id="ARBA00023273"/>
    </source>
</evidence>
<dbReference type="InterPro" id="IPR056297">
    <property type="entry name" value="Beta-prop_Cfap43_2nd"/>
</dbReference>
<keyword evidence="6 9" id="KW-0175">Coiled coil</keyword>
<dbReference type="Gene3D" id="2.130.10.10">
    <property type="entry name" value="YVTN repeat-like/Quinoprotein amine dehydrogenase"/>
    <property type="match status" value="1"/>
</dbReference>
<evidence type="ECO:0000256" key="6">
    <source>
        <dbReference type="ARBA" id="ARBA00023054"/>
    </source>
</evidence>
<dbReference type="PANTHER" id="PTHR14885">
    <property type="entry name" value="CILIA- AND FLAGELLA-ASSOCIATED PROTEIN 43-RELATED"/>
    <property type="match status" value="1"/>
</dbReference>
<dbReference type="InterPro" id="IPR056296">
    <property type="entry name" value="Cfap43_N"/>
</dbReference>
<proteinExistence type="predicted"/>
<comment type="caution">
    <text evidence="12">The sequence shown here is derived from an EMBL/GenBank/DDBJ whole genome shotgun (WGS) entry which is preliminary data.</text>
</comment>
<gene>
    <name evidence="12" type="ORF">ABB37_09236</name>
</gene>
<evidence type="ECO:0000256" key="1">
    <source>
        <dbReference type="ARBA" id="ARBA00004138"/>
    </source>
</evidence>
<comment type="subcellular location">
    <subcellularLocation>
        <location evidence="1">Cell projection</location>
        <location evidence="1">Cilium</location>
    </subcellularLocation>
    <subcellularLocation>
        <location evidence="2">Cytoplasm</location>
        <location evidence="2">Cytoskeleton</location>
    </subcellularLocation>
</comment>
<evidence type="ECO:0008006" key="14">
    <source>
        <dbReference type="Google" id="ProtNLM"/>
    </source>
</evidence>
<feature type="domain" description="Cfap43 second beta-propeller" evidence="10">
    <location>
        <begin position="323"/>
        <end position="651"/>
    </location>
</feature>
<evidence type="ECO:0000256" key="2">
    <source>
        <dbReference type="ARBA" id="ARBA00004245"/>
    </source>
</evidence>
<name>A0A0M9FRN4_LEPPY</name>
<evidence type="ECO:0000259" key="10">
    <source>
        <dbReference type="Pfam" id="PF23184"/>
    </source>
</evidence>
<dbReference type="Proteomes" id="UP000037923">
    <property type="component" value="Unassembled WGS sequence"/>
</dbReference>
<dbReference type="OMA" id="HRRFVRW"/>
<dbReference type="InterPro" id="IPR015943">
    <property type="entry name" value="WD40/YVTN_repeat-like_dom_sf"/>
</dbReference>
<evidence type="ECO:0000313" key="12">
    <source>
        <dbReference type="EMBL" id="KPA74617.1"/>
    </source>
</evidence>
<dbReference type="GeneID" id="26909519"/>
<protein>
    <recommendedName>
        <fullName evidence="14">Cilia- and flagella-associated protein 43</fullName>
    </recommendedName>
</protein>
<dbReference type="SUPFAM" id="SSF50998">
    <property type="entry name" value="Quinoprotein alcohol dehydrogenase-like"/>
    <property type="match status" value="1"/>
</dbReference>
<sequence length="1473" mass="164267">MLPASQLLECVFGCNNPHLFATFGEKTFIPIDHGIVVVEGGKQRHWMPIPAGKYLIDQVVVSTTGILCITEKRLQVTLHFFDATSLQPLCAVETDLHVCLTSAVFSAKGDELYVLSTVPNSVVSVFRCSGNDDDYGAAGKIDVTRNTAPLSVIPADTPENSAKFVVRYKDELLGFSQVNPEFDFDISFVCGATTDVACALGSDSLCYVTSERVLCTYLYDSRVRREICVLPCSSQPTALTVKDSTAFIGTSTGQLLAVNLSNGSLMSIPQLPLASQVLKLETTVFSKLLVGSNEGLFSIKLSPPQDSEDRTQLVKGWRTSTGLKCLGTVDASQAVWVLRDGSFLVHTKESVSEFLTGTVKAVAVDACLLNCARLLILYNDAVLRCFNIKNGEEVWSHECTECSPKFMETDGRGNVACCGADTIRFLLCDGDAVVDRGIVHAALLAAMSLARWVPNEASVLAVCENGDVFLVERPTDGSAETFHAAEALVKNAWRLEFPVTDALVCHVTPDLINIFAHSVDHDSKVYALDRRYEGETKFARPLFLLGDHVSGGSCLIRLSESSILSCGRDGHIVARDLTPYQTQLPPAPPWREKRKPLWVCAARSSFLGGIASAAVFDNGAKLICSGNDTVLHCFSLRADSTSGGTWEEPAWKRGEVAGAAADVDKEASSTLSSVAAPEREALHNDLTRVREAWAKVMREKDGDVPLEALVTGEQRAAFMVECDNAVHEMQERQYYHSLLNDYLQDTIKLRCCDSMKVPRMKVVSMNVKGLQVHNFHLHHTTCKDASLARKALFLRQLQKKIQGGRRTSINVRSALQAGPAVGDSDRASAEYSDAMVNEADVYTQSRMAVQSLLVRGRELVVKETFNAHFQELQEAKRNLVAQIEERTLRCVTISKQLGELPAPLYTPLIDPEEDPDSLFRVDDTELSSEAQALIVPSEGVAVVSAVNEAALHLWMDGLEKEMEHLEVDVPLPEFADDSREAFVPPEERTEEQLRALEVYTKKLKEEQERVNARKDALRSEFTLLQEKNREAAATLDEQLKSVRQSRLNAVEEVDEAELQLALLFEHRLCTLASQRQHRLCKPKVEMLRDEMVGAQSWLTQQKRAFAAAQSRRNDVENQMHSYAASTHASYPFSDGAAGEKLHRRFVRWLRRFEDGKAPLPDANVLMADCNAEHWSAFCRHCEDVAGVQRVLRAADAEAERVAEEVSKAQQHCDSIAKRIEALNREMHAVRDRWVTANLDTHLLCHLHQGQIQDERATTCTAFSTFNLRWRDDVTQYNDLILASDAQSRALLERISQRRKLMKRLAWETEKLQYDAGTRQIELRQLHTLRVTRQMQEYINGDEGLSEEEKIASIQRHMQLVEANMERKIDDLKAVAKRMRMQIAERATENVIVGRQVGEVSSTVRDSAAVYQLIGTHADGSNTYLARAKEIFETSELEELARSQQEELVRLKREVDRLRERTFPSFAVVSKHTR</sequence>
<feature type="coiled-coil region" evidence="9">
    <location>
        <begin position="1191"/>
        <end position="1232"/>
    </location>
</feature>
<evidence type="ECO:0000256" key="4">
    <source>
        <dbReference type="ARBA" id="ARBA00022574"/>
    </source>
</evidence>